<dbReference type="InterPro" id="IPR008918">
    <property type="entry name" value="HhH2"/>
</dbReference>
<feature type="domain" description="3'-5' exonuclease" evidence="19">
    <location>
        <begin position="371"/>
        <end position="569"/>
    </location>
</feature>
<dbReference type="InterPro" id="IPR020045">
    <property type="entry name" value="DNA_polI_H3TH"/>
</dbReference>
<keyword evidence="7 17" id="KW-0235">DNA replication</keyword>
<evidence type="ECO:0000256" key="3">
    <source>
        <dbReference type="ARBA" id="ARBA00012417"/>
    </source>
</evidence>
<protein>
    <recommendedName>
        <fullName evidence="4 16">DNA polymerase I</fullName>
        <ecNumber evidence="3 16">2.7.7.7</ecNumber>
    </recommendedName>
</protein>
<keyword evidence="10 17" id="KW-0378">Hydrolase</keyword>
<evidence type="ECO:0000256" key="14">
    <source>
        <dbReference type="ARBA" id="ARBA00023204"/>
    </source>
</evidence>
<dbReference type="Pfam" id="PF02739">
    <property type="entry name" value="5_3_exonuc_N"/>
    <property type="match status" value="1"/>
</dbReference>
<dbReference type="CDD" id="cd09898">
    <property type="entry name" value="H3TH_53EXO"/>
    <property type="match status" value="1"/>
</dbReference>
<dbReference type="Gene3D" id="3.30.70.370">
    <property type="match status" value="1"/>
</dbReference>
<evidence type="ECO:0000256" key="9">
    <source>
        <dbReference type="ARBA" id="ARBA00022763"/>
    </source>
</evidence>
<dbReference type="InterPro" id="IPR020046">
    <property type="entry name" value="5-3_exonucl_a-hlix_arch_N"/>
</dbReference>
<keyword evidence="23" id="KW-1185">Reference proteome</keyword>
<reference evidence="22 23" key="1">
    <citation type="submission" date="2023-07" db="EMBL/GenBank/DDBJ databases">
        <title>Genomic Encyclopedia of Type Strains, Phase IV (KMG-IV): sequencing the most valuable type-strain genomes for metagenomic binning, comparative biology and taxonomic classification.</title>
        <authorList>
            <person name="Goeker M."/>
        </authorList>
    </citation>
    <scope>NUCLEOTIDE SEQUENCE [LARGE SCALE GENOMIC DNA]</scope>
    <source>
        <strain evidence="22 23">DSM 19922</strain>
    </source>
</reference>
<dbReference type="PRINTS" id="PR00868">
    <property type="entry name" value="DNAPOLI"/>
</dbReference>
<dbReference type="Pfam" id="PF01367">
    <property type="entry name" value="5_3_exonuc"/>
    <property type="match status" value="1"/>
</dbReference>
<dbReference type="SMART" id="SM00279">
    <property type="entry name" value="HhH2"/>
    <property type="match status" value="1"/>
</dbReference>
<dbReference type="CDD" id="cd06139">
    <property type="entry name" value="DNA_polA_I_Ecoli_like_exo"/>
    <property type="match status" value="1"/>
</dbReference>
<evidence type="ECO:0000313" key="23">
    <source>
        <dbReference type="Proteomes" id="UP001244552"/>
    </source>
</evidence>
<dbReference type="Gene3D" id="3.30.420.10">
    <property type="entry name" value="Ribonuclease H-like superfamily/Ribonuclease H"/>
    <property type="match status" value="1"/>
</dbReference>
<dbReference type="EMBL" id="JAUSVU010000012">
    <property type="protein sequence ID" value="MDQ0534541.1"/>
    <property type="molecule type" value="Genomic_DNA"/>
</dbReference>
<proteinExistence type="inferred from homology"/>
<dbReference type="SMART" id="SM00474">
    <property type="entry name" value="35EXOc"/>
    <property type="match status" value="1"/>
</dbReference>
<comment type="subunit">
    <text evidence="2">Single-chain monomer with multiple functions.</text>
</comment>
<dbReference type="PANTHER" id="PTHR10133:SF27">
    <property type="entry name" value="DNA POLYMERASE NU"/>
    <property type="match status" value="1"/>
</dbReference>
<keyword evidence="6 17" id="KW-0548">Nucleotidyltransferase</keyword>
<keyword evidence="14 17" id="KW-0234">DNA repair</keyword>
<gene>
    <name evidence="17" type="primary">polA</name>
    <name evidence="22" type="ORF">QO018_003416</name>
</gene>
<organism evidence="22 23">
    <name type="scientific">Azospirillum picis</name>
    <dbReference type="NCBI Taxonomy" id="488438"/>
    <lineage>
        <taxon>Bacteria</taxon>
        <taxon>Pseudomonadati</taxon>
        <taxon>Pseudomonadota</taxon>
        <taxon>Alphaproteobacteria</taxon>
        <taxon>Rhodospirillales</taxon>
        <taxon>Azospirillaceae</taxon>
        <taxon>Azospirillum</taxon>
    </lineage>
</organism>
<dbReference type="NCBIfam" id="NF004397">
    <property type="entry name" value="PRK05755.1"/>
    <property type="match status" value="1"/>
</dbReference>
<evidence type="ECO:0000259" key="20">
    <source>
        <dbReference type="SMART" id="SM00475"/>
    </source>
</evidence>
<dbReference type="InterPro" id="IPR043502">
    <property type="entry name" value="DNA/RNA_pol_sf"/>
</dbReference>
<comment type="caution">
    <text evidence="22">The sequence shown here is derived from an EMBL/GenBank/DDBJ whole genome shotgun (WGS) entry which is preliminary data.</text>
</comment>
<evidence type="ECO:0000256" key="17">
    <source>
        <dbReference type="RuleBase" id="RU004460"/>
    </source>
</evidence>
<evidence type="ECO:0000256" key="16">
    <source>
        <dbReference type="NCBIfam" id="TIGR00593"/>
    </source>
</evidence>
<evidence type="ECO:0000256" key="18">
    <source>
        <dbReference type="SAM" id="MobiDB-lite"/>
    </source>
</evidence>
<dbReference type="PANTHER" id="PTHR10133">
    <property type="entry name" value="DNA POLYMERASE I"/>
    <property type="match status" value="1"/>
</dbReference>
<dbReference type="Gene3D" id="1.20.1060.10">
    <property type="entry name" value="Taq DNA Polymerase, Chain T, domain 4"/>
    <property type="match status" value="1"/>
</dbReference>
<keyword evidence="12 17" id="KW-0239">DNA-directed DNA polymerase</keyword>
<dbReference type="NCBIfam" id="TIGR00593">
    <property type="entry name" value="pola"/>
    <property type="match status" value="1"/>
</dbReference>
<dbReference type="SUPFAM" id="SSF88723">
    <property type="entry name" value="PIN domain-like"/>
    <property type="match status" value="1"/>
</dbReference>
<evidence type="ECO:0000256" key="11">
    <source>
        <dbReference type="ARBA" id="ARBA00022839"/>
    </source>
</evidence>
<keyword evidence="5 17" id="KW-0808">Transferase</keyword>
<keyword evidence="8" id="KW-0540">Nuclease</keyword>
<evidence type="ECO:0000256" key="7">
    <source>
        <dbReference type="ARBA" id="ARBA00022705"/>
    </source>
</evidence>
<feature type="region of interest" description="Disordered" evidence="18">
    <location>
        <begin position="322"/>
        <end position="360"/>
    </location>
</feature>
<evidence type="ECO:0000256" key="8">
    <source>
        <dbReference type="ARBA" id="ARBA00022722"/>
    </source>
</evidence>
<feature type="domain" description="DNA-directed DNA polymerase family A palm" evidence="21">
    <location>
        <begin position="738"/>
        <end position="944"/>
    </location>
</feature>
<dbReference type="CDD" id="cd08637">
    <property type="entry name" value="DNA_pol_A_pol_I_C"/>
    <property type="match status" value="1"/>
</dbReference>
<dbReference type="PROSITE" id="PS00447">
    <property type="entry name" value="DNA_POLYMERASE_A"/>
    <property type="match status" value="1"/>
</dbReference>
<evidence type="ECO:0000256" key="15">
    <source>
        <dbReference type="ARBA" id="ARBA00049244"/>
    </source>
</evidence>
<dbReference type="SUPFAM" id="SSF56672">
    <property type="entry name" value="DNA/RNA polymerases"/>
    <property type="match status" value="1"/>
</dbReference>
<dbReference type="SUPFAM" id="SSF53098">
    <property type="entry name" value="Ribonuclease H-like"/>
    <property type="match status" value="1"/>
</dbReference>
<dbReference type="InterPro" id="IPR019760">
    <property type="entry name" value="DNA-dir_DNA_pol_A_CS"/>
</dbReference>
<dbReference type="InterPro" id="IPR002298">
    <property type="entry name" value="DNA_polymerase_A"/>
</dbReference>
<dbReference type="InterPro" id="IPR012337">
    <property type="entry name" value="RNaseH-like_sf"/>
</dbReference>
<keyword evidence="11 17" id="KW-0269">Exonuclease</keyword>
<dbReference type="InterPro" id="IPR002421">
    <property type="entry name" value="5-3_exonuclease"/>
</dbReference>
<keyword evidence="13 17" id="KW-0238">DNA-binding</keyword>
<keyword evidence="9 17" id="KW-0227">DNA damage</keyword>
<evidence type="ECO:0000259" key="21">
    <source>
        <dbReference type="SMART" id="SM00482"/>
    </source>
</evidence>
<evidence type="ECO:0000256" key="1">
    <source>
        <dbReference type="ARBA" id="ARBA00007705"/>
    </source>
</evidence>
<dbReference type="Proteomes" id="UP001244552">
    <property type="component" value="Unassembled WGS sequence"/>
</dbReference>
<dbReference type="Gene3D" id="1.10.150.20">
    <property type="entry name" value="5' to 3' exonuclease, C-terminal subdomain"/>
    <property type="match status" value="2"/>
</dbReference>
<evidence type="ECO:0000256" key="5">
    <source>
        <dbReference type="ARBA" id="ARBA00022679"/>
    </source>
</evidence>
<dbReference type="CDD" id="cd09859">
    <property type="entry name" value="PIN_53EXO"/>
    <property type="match status" value="1"/>
</dbReference>
<dbReference type="SMART" id="SM00482">
    <property type="entry name" value="POLAc"/>
    <property type="match status" value="1"/>
</dbReference>
<evidence type="ECO:0000313" key="22">
    <source>
        <dbReference type="EMBL" id="MDQ0534541.1"/>
    </source>
</evidence>
<evidence type="ECO:0000256" key="4">
    <source>
        <dbReference type="ARBA" id="ARBA00020311"/>
    </source>
</evidence>
<dbReference type="InterPro" id="IPR029060">
    <property type="entry name" value="PIN-like_dom_sf"/>
</dbReference>
<comment type="similarity">
    <text evidence="1 17">Belongs to the DNA polymerase type-A family.</text>
</comment>
<dbReference type="InterPro" id="IPR002562">
    <property type="entry name" value="3'-5'_exonuclease_dom"/>
</dbReference>
<evidence type="ECO:0000256" key="2">
    <source>
        <dbReference type="ARBA" id="ARBA00011541"/>
    </source>
</evidence>
<evidence type="ECO:0000256" key="12">
    <source>
        <dbReference type="ARBA" id="ARBA00022932"/>
    </source>
</evidence>
<comment type="function">
    <text evidence="17">In addition to polymerase activity, this DNA polymerase exhibits 3'-5' and 5'-3' exonuclease activity.</text>
</comment>
<evidence type="ECO:0000256" key="6">
    <source>
        <dbReference type="ARBA" id="ARBA00022695"/>
    </source>
</evidence>
<dbReference type="InterPro" id="IPR036397">
    <property type="entry name" value="RNaseH_sf"/>
</dbReference>
<sequence length="980" mass="105938">MTDTAATDSSAASTAAAPAGDRSGLYLVDGSGFIFRAFHALPMLTRPDGTPVNAVLGFSNMLLKLLADVKAEAVAVVFDSKRLNFRNEFYPDYKAHRPEPPEELKPQFALIREATEAFCLPCLELEGFEADDLIATYARLAEAAGRPVTIVSSDKDLMQLVRPGVGMYDPMKNKAIGPDEVFEKFGVPPEKVVDVQALAGDSVDNVPGVPGIGVKTAAQLITEYGDLESLLANAGQIKQPARRQKLIDFADQARVSRRLVLLDDQVPPPRPLEELRVREPDHQKLIDFLRAQGFRSIVSRVEMEMQKDGRIADGASAGLSHAVPAAGTPARSPAAGSTATAATAATAAATEAPAESRPARKTVLTVPEVRYELVQDADALRRWVERARETGVLAVDTETDSLTPATATLVGVSLSTEPGIACYIPLAHVAAAAAAGQLDFDAPPPPEQIPVADAMAMLKDVLEDPSVLKIGHNFKFDHQLFARQGIKVAPVDDSMLISYVLEGGSHGHGMDELAELHLAYTPIPFKEVCGTGKNQITFDRVPLDKALAYAAEDADITLRLWTLLKPRLVDDRMVTVYETLDRPLVPVVADMEREGVHIDKAALARLSQDLSVRLAEIEKEVHALAGQTFNIGSPKQLGEVLFDVMKLGTGKKGKTGAYSTDSSVLEDLAEQGHTIAQRVLDWRQLAKLKSTYTDALQEKISPVTGRVHTAFALAATNTGRLSSTDPNLQNIPVRTEEGKKIRRAFVASAGHKLLSVDYSQIELRLVAEMADIKALKDAFRDGLDIHAATAAQVFGIPLDQMTPDIRRKAKAINFGIIYGISGFGLGRQLGIAPGEANTFIKAYLERFHELKTWMEATKAFARQNGYVVTLFGRRCFMPGIQDKNAARRSFAERQAINAPIQGTAADIMKRAMNRMPAALAAAGSNARMLLQVHDELLFEVPEAEAEEAARIVRGVMEGAAHLGVPLVAEAGIGNNWEEAH</sequence>
<name>A0ABU0MMY9_9PROT</name>
<evidence type="ECO:0000256" key="10">
    <source>
        <dbReference type="ARBA" id="ARBA00022801"/>
    </source>
</evidence>
<dbReference type="Gene3D" id="3.40.50.1010">
    <property type="entry name" value="5'-nuclease"/>
    <property type="match status" value="1"/>
</dbReference>
<feature type="compositionally biased region" description="Low complexity" evidence="18">
    <location>
        <begin position="328"/>
        <end position="356"/>
    </location>
</feature>
<evidence type="ECO:0000259" key="19">
    <source>
        <dbReference type="SMART" id="SM00474"/>
    </source>
</evidence>
<dbReference type="EC" id="2.7.7.7" evidence="3 16"/>
<dbReference type="SUPFAM" id="SSF47807">
    <property type="entry name" value="5' to 3' exonuclease, C-terminal subdomain"/>
    <property type="match status" value="1"/>
</dbReference>
<dbReference type="Pfam" id="PF00476">
    <property type="entry name" value="DNA_pol_A"/>
    <property type="match status" value="1"/>
</dbReference>
<dbReference type="GO" id="GO:0003887">
    <property type="term" value="F:DNA-directed DNA polymerase activity"/>
    <property type="evidence" value="ECO:0007669"/>
    <property type="project" value="UniProtKB-EC"/>
</dbReference>
<dbReference type="SMART" id="SM00475">
    <property type="entry name" value="53EXOc"/>
    <property type="match status" value="1"/>
</dbReference>
<dbReference type="RefSeq" id="WP_209983494.1">
    <property type="nucleotide sequence ID" value="NZ_JAGINO010000011.1"/>
</dbReference>
<dbReference type="InterPro" id="IPR036279">
    <property type="entry name" value="5-3_exonuclease_C_sf"/>
</dbReference>
<accession>A0ABU0MMY9</accession>
<dbReference type="InterPro" id="IPR001098">
    <property type="entry name" value="DNA-dir_DNA_pol_A_palm_dom"/>
</dbReference>
<feature type="domain" description="5'-3' exonuclease" evidence="20">
    <location>
        <begin position="21"/>
        <end position="278"/>
    </location>
</feature>
<dbReference type="Pfam" id="PF01612">
    <property type="entry name" value="DNA_pol_A_exo1"/>
    <property type="match status" value="1"/>
</dbReference>
<comment type="catalytic activity">
    <reaction evidence="15 17">
        <text>DNA(n) + a 2'-deoxyribonucleoside 5'-triphosphate = DNA(n+1) + diphosphate</text>
        <dbReference type="Rhea" id="RHEA:22508"/>
        <dbReference type="Rhea" id="RHEA-COMP:17339"/>
        <dbReference type="Rhea" id="RHEA-COMP:17340"/>
        <dbReference type="ChEBI" id="CHEBI:33019"/>
        <dbReference type="ChEBI" id="CHEBI:61560"/>
        <dbReference type="ChEBI" id="CHEBI:173112"/>
        <dbReference type="EC" id="2.7.7.7"/>
    </reaction>
</comment>
<evidence type="ECO:0000256" key="13">
    <source>
        <dbReference type="ARBA" id="ARBA00023125"/>
    </source>
</evidence>
<dbReference type="InterPro" id="IPR018320">
    <property type="entry name" value="DNA_polymerase_1"/>
</dbReference>